<dbReference type="PANTHER" id="PTHR33063:SF13">
    <property type="entry name" value="OS02G0583500 PROTEIN"/>
    <property type="match status" value="1"/>
</dbReference>
<dbReference type="Proteomes" id="UP001632038">
    <property type="component" value="Unassembled WGS sequence"/>
</dbReference>
<dbReference type="PANTHER" id="PTHR33063">
    <property type="entry name" value="OS02G0583500 PROTEIN"/>
    <property type="match status" value="1"/>
</dbReference>
<gene>
    <name evidence="2" type="ORF">CASFOL_034424</name>
</gene>
<comment type="caution">
    <text evidence="2">The sequence shown here is derived from an EMBL/GenBank/DDBJ whole genome shotgun (WGS) entry which is preliminary data.</text>
</comment>
<proteinExistence type="predicted"/>
<keyword evidence="3" id="KW-1185">Reference proteome</keyword>
<sequence>MSFPQRRMMRSQCARVAAALAKAEETGESSGPQPRPNPNKADSSWISNVIDLTISKRVGDQATTGDEGSRSQVESMAPGGGLGRVKPRYVKNHASLTSPRLMNRVQADDPSETTGKESSDKPPKMQVPSKAATETQAVAPRSESTANLMPPKGRLKKTATTPSQTASPQAQPTNHQSTPPPDETTPESHTTNRQSESTGPESQSSGRDSQSSARQSKSSGQRSQSTHIQSQSSGHKAPSASPQEQPTGNQTQSQTPNITSFGLRDEETNSGMQTYETDQDDVDETVSSAVKRKRGPTMGRGLMKAGTCGKKIKIEVDPAIGRPKERVESARFSSQVGVVARDVLPVVRKWKEIDAQNALEPCIDHMQIHLDVNMDQPGVRQCVIDRLKNSSRQQRYRLHVHYKKFGNVREAKRNKPASVNDQQQWEILCDHFNSPEFQHQSEANSNNRKKMQAKNVTGRTPFTIIQNEISLKNGECDMIELYKFTHENVRGTWSSDVAKKNWEQMKELRDLYAAEGVEKSEQEIVTEVIGRGNGYIKGLGYGPKPPGKHSQLQQELEETRAELGVSKTEAATYKSTVNAMNEQLKQQAAQIAKLMAYMEGDGQGNEQKEDEKDEDEDHDLSAVVLRTRIRSNRPTGMRPTRMINRKAMGRAMNRRRMSRAMNRRTMRKTRTKTMIFQPVTTPTTRLCN</sequence>
<reference evidence="3" key="1">
    <citation type="journal article" date="2024" name="IScience">
        <title>Strigolactones Initiate the Formation of Haustorium-like Structures in Castilleja.</title>
        <authorList>
            <person name="Buerger M."/>
            <person name="Peterson D."/>
            <person name="Chory J."/>
        </authorList>
    </citation>
    <scope>NUCLEOTIDE SEQUENCE [LARGE SCALE GENOMIC DNA]</scope>
</reference>
<feature type="compositionally biased region" description="Polar residues" evidence="1">
    <location>
        <begin position="192"/>
        <end position="201"/>
    </location>
</feature>
<feature type="compositionally biased region" description="Polar residues" evidence="1">
    <location>
        <begin position="158"/>
        <end position="176"/>
    </location>
</feature>
<accession>A0ABD3BWV5</accession>
<evidence type="ECO:0000313" key="3">
    <source>
        <dbReference type="Proteomes" id="UP001632038"/>
    </source>
</evidence>
<evidence type="ECO:0000256" key="1">
    <source>
        <dbReference type="SAM" id="MobiDB-lite"/>
    </source>
</evidence>
<name>A0ABD3BWV5_9LAMI</name>
<organism evidence="2 3">
    <name type="scientific">Castilleja foliolosa</name>
    <dbReference type="NCBI Taxonomy" id="1961234"/>
    <lineage>
        <taxon>Eukaryota</taxon>
        <taxon>Viridiplantae</taxon>
        <taxon>Streptophyta</taxon>
        <taxon>Embryophyta</taxon>
        <taxon>Tracheophyta</taxon>
        <taxon>Spermatophyta</taxon>
        <taxon>Magnoliopsida</taxon>
        <taxon>eudicotyledons</taxon>
        <taxon>Gunneridae</taxon>
        <taxon>Pentapetalae</taxon>
        <taxon>asterids</taxon>
        <taxon>lamiids</taxon>
        <taxon>Lamiales</taxon>
        <taxon>Orobanchaceae</taxon>
        <taxon>Pedicularideae</taxon>
        <taxon>Castillejinae</taxon>
        <taxon>Castilleja</taxon>
    </lineage>
</organism>
<feature type="compositionally biased region" description="Basic and acidic residues" evidence="1">
    <location>
        <begin position="114"/>
        <end position="123"/>
    </location>
</feature>
<dbReference type="EMBL" id="JAVIJP010000063">
    <property type="protein sequence ID" value="KAL3621764.1"/>
    <property type="molecule type" value="Genomic_DNA"/>
</dbReference>
<feature type="compositionally biased region" description="Polar residues" evidence="1">
    <location>
        <begin position="226"/>
        <end position="260"/>
    </location>
</feature>
<dbReference type="InterPro" id="IPR004252">
    <property type="entry name" value="Probable_transposase_24"/>
</dbReference>
<feature type="compositionally biased region" description="Polar residues" evidence="1">
    <location>
        <begin position="132"/>
        <end position="147"/>
    </location>
</feature>
<feature type="region of interest" description="Disordered" evidence="1">
    <location>
        <begin position="1"/>
        <end position="304"/>
    </location>
</feature>
<evidence type="ECO:0000313" key="2">
    <source>
        <dbReference type="EMBL" id="KAL3621764.1"/>
    </source>
</evidence>
<feature type="compositionally biased region" description="Low complexity" evidence="1">
    <location>
        <begin position="202"/>
        <end position="225"/>
    </location>
</feature>
<feature type="compositionally biased region" description="Polar residues" evidence="1">
    <location>
        <begin position="61"/>
        <end position="74"/>
    </location>
</feature>
<protein>
    <submittedName>
        <fullName evidence="2">Uncharacterized protein</fullName>
    </submittedName>
</protein>
<dbReference type="Pfam" id="PF03004">
    <property type="entry name" value="Transposase_24"/>
    <property type="match status" value="1"/>
</dbReference>
<dbReference type="AlphaFoldDB" id="A0ABD3BWV5"/>